<sequence length="96" mass="10924">MNGLCFMTPARRFSAHGEFSPCSDYFISICLMFYVSGLVGVLGNRADSEILSENEGARTDTIYEFLIVNDIREKFRNFHSLGFNNRQHNSGYSRLA</sequence>
<protein>
    <submittedName>
        <fullName evidence="2">Uncharacterized protein</fullName>
    </submittedName>
</protein>
<evidence type="ECO:0000313" key="2">
    <source>
        <dbReference type="EMBL" id="GBN19568.1"/>
    </source>
</evidence>
<keyword evidence="3" id="KW-1185">Reference proteome</keyword>
<reference evidence="2 3" key="1">
    <citation type="journal article" date="2019" name="Sci. Rep.">
        <title>Orb-weaving spider Araneus ventricosus genome elucidates the spidroin gene catalogue.</title>
        <authorList>
            <person name="Kono N."/>
            <person name="Nakamura H."/>
            <person name="Ohtoshi R."/>
            <person name="Moran D.A.P."/>
            <person name="Shinohara A."/>
            <person name="Yoshida Y."/>
            <person name="Fujiwara M."/>
            <person name="Mori M."/>
            <person name="Tomita M."/>
            <person name="Arakawa K."/>
        </authorList>
    </citation>
    <scope>NUCLEOTIDE SEQUENCE [LARGE SCALE GENOMIC DNA]</scope>
</reference>
<organism evidence="2 3">
    <name type="scientific">Araneus ventricosus</name>
    <name type="common">Orbweaver spider</name>
    <name type="synonym">Epeira ventricosa</name>
    <dbReference type="NCBI Taxonomy" id="182803"/>
    <lineage>
        <taxon>Eukaryota</taxon>
        <taxon>Metazoa</taxon>
        <taxon>Ecdysozoa</taxon>
        <taxon>Arthropoda</taxon>
        <taxon>Chelicerata</taxon>
        <taxon>Arachnida</taxon>
        <taxon>Araneae</taxon>
        <taxon>Araneomorphae</taxon>
        <taxon>Entelegynae</taxon>
        <taxon>Araneoidea</taxon>
        <taxon>Araneidae</taxon>
        <taxon>Araneus</taxon>
    </lineage>
</organism>
<keyword evidence="1" id="KW-0812">Transmembrane</keyword>
<accession>A0A4Y2LXM4</accession>
<name>A0A4Y2LXM4_ARAVE</name>
<dbReference type="Proteomes" id="UP000499080">
    <property type="component" value="Unassembled WGS sequence"/>
</dbReference>
<keyword evidence="1" id="KW-0472">Membrane</keyword>
<comment type="caution">
    <text evidence="2">The sequence shown here is derived from an EMBL/GenBank/DDBJ whole genome shotgun (WGS) entry which is preliminary data.</text>
</comment>
<dbReference type="AlphaFoldDB" id="A0A4Y2LXM4"/>
<feature type="transmembrane region" description="Helical" evidence="1">
    <location>
        <begin position="25"/>
        <end position="43"/>
    </location>
</feature>
<dbReference type="EMBL" id="BGPR01006507">
    <property type="protein sequence ID" value="GBN19568.1"/>
    <property type="molecule type" value="Genomic_DNA"/>
</dbReference>
<gene>
    <name evidence="2" type="ORF">AVEN_35369_1</name>
</gene>
<evidence type="ECO:0000256" key="1">
    <source>
        <dbReference type="SAM" id="Phobius"/>
    </source>
</evidence>
<evidence type="ECO:0000313" key="3">
    <source>
        <dbReference type="Proteomes" id="UP000499080"/>
    </source>
</evidence>
<proteinExistence type="predicted"/>
<keyword evidence="1" id="KW-1133">Transmembrane helix</keyword>